<evidence type="ECO:0000256" key="1">
    <source>
        <dbReference type="ARBA" id="ARBA00022729"/>
    </source>
</evidence>
<dbReference type="RefSeq" id="WP_141197514.1">
    <property type="nucleotide sequence ID" value="NZ_CP041186.1"/>
</dbReference>
<organism evidence="4 5">
    <name type="scientific">Persicimonas caeni</name>
    <dbReference type="NCBI Taxonomy" id="2292766"/>
    <lineage>
        <taxon>Bacteria</taxon>
        <taxon>Deltaproteobacteria</taxon>
        <taxon>Bradymonadales</taxon>
        <taxon>Bradymonadaceae</taxon>
        <taxon>Persicimonas</taxon>
    </lineage>
</organism>
<keyword evidence="2" id="KW-0677">Repeat</keyword>
<reference evidence="4 5" key="1">
    <citation type="submission" date="2019-06" db="EMBL/GenBank/DDBJ databases">
        <title>Persicimonas caeni gen. nov., sp. nov., a predatory bacterium isolated from solar saltern.</title>
        <authorList>
            <person name="Wang S."/>
        </authorList>
    </citation>
    <scope>NUCLEOTIDE SEQUENCE [LARGE SCALE GENOMIC DNA]</scope>
    <source>
        <strain evidence="4 5">YN101</strain>
    </source>
</reference>
<protein>
    <recommendedName>
        <fullName evidence="6">DUF4215 domain-containing protein</fullName>
    </recommendedName>
</protein>
<evidence type="ECO:0008006" key="6">
    <source>
        <dbReference type="Google" id="ProtNLM"/>
    </source>
</evidence>
<evidence type="ECO:0000313" key="5">
    <source>
        <dbReference type="Proteomes" id="UP000315995"/>
    </source>
</evidence>
<dbReference type="OrthoDB" id="5477731at2"/>
<dbReference type="SUPFAM" id="SSF89260">
    <property type="entry name" value="Collagen-binding domain"/>
    <property type="match status" value="1"/>
</dbReference>
<accession>A0A5B8Y2Q5</accession>
<accession>A0A4Y6PRP6</accession>
<dbReference type="InterPro" id="IPR011936">
    <property type="entry name" value="Myxo_disulph_rpt"/>
</dbReference>
<keyword evidence="1" id="KW-0732">Signal</keyword>
<evidence type="ECO:0000256" key="2">
    <source>
        <dbReference type="ARBA" id="ARBA00022737"/>
    </source>
</evidence>
<evidence type="ECO:0000256" key="3">
    <source>
        <dbReference type="ARBA" id="ARBA00023157"/>
    </source>
</evidence>
<proteinExistence type="predicted"/>
<name>A0A4Y6PRP6_PERCE</name>
<gene>
    <name evidence="4" type="ORF">FIV42_09855</name>
</gene>
<dbReference type="Gene3D" id="2.60.120.380">
    <property type="match status" value="4"/>
</dbReference>
<sequence length="913" mass="94140">MRANRSFQAARLDLPDACQSGDVLLNGVCVSPAEELAANADVDETENNDPALGGTAQALTVKAVGETTVFTGVIDAPSDLDGDNQPDQDRDVFTFDATAGQWFQLAVQSTGLPAPAFMVEGPNGYMRYSPVGLSADAARQIAAPYDGTYTVTVLPALVMQSGGEVGPSGDAEWSWVGALEQLDAPTAVDVDLSSANMTGSYDMLTDNLFNLTGFSAGDIVQLTVEDSGADAEGVLQTWNSTTELGSTAAISSGDTLEVVVPASGNLLALLDWTEAHGPALSFDVSGQVDPNSENLGAIADDSSATSTATAIDGGDSYKYVFDVNAGQVIEFAFENTEGDDVEFWLRDNAGNKLFNEDDIDVLSSTSGPDIRYWYTETGGTFVVEVTPASSFDDLTGATAQITTMTPNDLGAVDVGDSVTATITDAIAEDFSAFHMFTATNPVEFSGTLTSTGGETLDAALWDTSNTEVASYTSGDTVTLDSTVVANAGIYLLRVEGVDAVPSYDVSLDFVAPPVLEQEPNDDMAGAMAITNLSATHAGTTHSLGTDPDVYEFTVSTAGLHVIDFTADSFCFDASLMNANGDVFSYDDDVDATVGGVLAPGTYYLMASGWCSSTDENVSYSFGITQPTFAPTALDEGSNDTQASPQVVTISGDAEIAGTLTGPNDEDWYELSFASQTTLALAVQGVGNGLADPGSSLTVEAFDSTGTGSLGVGGEAITFPAGTAYIQVSGFSAGSDENTYSFALTAPVCGNDTIEPGETCEDGNSADGDGCSASCTLESATPLSIAASGQSLLISEALDSSDSSYSRPYSGCGASTGKDTYYDAYRIVNNTGSDQTVTVTASWPDFDGYLHVYSSGFNPATPDATCVDGSDDFGGTSGSQVAGVTIAAGEELVVVPTTFSDLTTGSYSLDIATD</sequence>
<evidence type="ECO:0000313" key="4">
    <source>
        <dbReference type="EMBL" id="QDG51024.1"/>
    </source>
</evidence>
<dbReference type="AlphaFoldDB" id="A0A4Y6PRP6"/>
<dbReference type="EMBL" id="CP041186">
    <property type="protein sequence ID" value="QDG51024.1"/>
    <property type="molecule type" value="Genomic_DNA"/>
</dbReference>
<keyword evidence="5" id="KW-1185">Reference proteome</keyword>
<dbReference type="Proteomes" id="UP000315995">
    <property type="component" value="Chromosome"/>
</dbReference>
<dbReference type="NCBIfam" id="TIGR02232">
    <property type="entry name" value="myxo_disulf_rpt"/>
    <property type="match status" value="1"/>
</dbReference>
<keyword evidence="3" id="KW-1015">Disulfide bond</keyword>